<dbReference type="RefSeq" id="WP_065327489.1">
    <property type="nucleotide sequence ID" value="NZ_NFFZ01000004.1"/>
</dbReference>
<gene>
    <name evidence="1" type="ORF">CAZ10_10240</name>
</gene>
<sequence>MKSTTQEEKALCDFKAKIEAATGRAPLEREIEAFREQVEVAVAHQQPRVVQLGLCDFQTLDGRATVIEVSF</sequence>
<dbReference type="AlphaFoldDB" id="A0A241XS09"/>
<evidence type="ECO:0000313" key="2">
    <source>
        <dbReference type="Proteomes" id="UP000194857"/>
    </source>
</evidence>
<comment type="caution">
    <text evidence="1">The sequence shown here is derived from an EMBL/GenBank/DDBJ whole genome shotgun (WGS) entry which is preliminary data.</text>
</comment>
<dbReference type="Proteomes" id="UP000194857">
    <property type="component" value="Unassembled WGS sequence"/>
</dbReference>
<organism evidence="1 2">
    <name type="scientific">Pseudomonas aeruginosa</name>
    <dbReference type="NCBI Taxonomy" id="287"/>
    <lineage>
        <taxon>Bacteria</taxon>
        <taxon>Pseudomonadati</taxon>
        <taxon>Pseudomonadota</taxon>
        <taxon>Gammaproteobacteria</taxon>
        <taxon>Pseudomonadales</taxon>
        <taxon>Pseudomonadaceae</taxon>
        <taxon>Pseudomonas</taxon>
    </lineage>
</organism>
<protein>
    <submittedName>
        <fullName evidence="1">Uncharacterized protein</fullName>
    </submittedName>
</protein>
<proteinExistence type="predicted"/>
<accession>A0A241XS09</accession>
<evidence type="ECO:0000313" key="1">
    <source>
        <dbReference type="EMBL" id="OTI63204.1"/>
    </source>
</evidence>
<name>A0A241XS09_PSEAI</name>
<dbReference type="EMBL" id="NFFZ01000004">
    <property type="protein sequence ID" value="OTI63204.1"/>
    <property type="molecule type" value="Genomic_DNA"/>
</dbReference>
<reference evidence="1 2" key="1">
    <citation type="submission" date="2017-05" db="EMBL/GenBank/DDBJ databases">
        <authorList>
            <person name="Song R."/>
            <person name="Chenine A.L."/>
            <person name="Ruprecht R.M."/>
        </authorList>
    </citation>
    <scope>NUCLEOTIDE SEQUENCE [LARGE SCALE GENOMIC DNA]</scope>
    <source>
        <strain evidence="1 2">S567_C10_BS</strain>
    </source>
</reference>